<keyword evidence="4" id="KW-1185">Reference proteome</keyword>
<organism evidence="3 4">
    <name type="scientific">Roseomonas acroporae</name>
    <dbReference type="NCBI Taxonomy" id="2937791"/>
    <lineage>
        <taxon>Bacteria</taxon>
        <taxon>Pseudomonadati</taxon>
        <taxon>Pseudomonadota</taxon>
        <taxon>Alphaproteobacteria</taxon>
        <taxon>Acetobacterales</taxon>
        <taxon>Roseomonadaceae</taxon>
        <taxon>Roseomonas</taxon>
    </lineage>
</organism>
<dbReference type="PANTHER" id="PTHR43798">
    <property type="entry name" value="MONOACYLGLYCEROL LIPASE"/>
    <property type="match status" value="1"/>
</dbReference>
<dbReference type="GO" id="GO:0016020">
    <property type="term" value="C:membrane"/>
    <property type="evidence" value="ECO:0007669"/>
    <property type="project" value="TreeGrafter"/>
</dbReference>
<dbReference type="Gene3D" id="3.40.50.1820">
    <property type="entry name" value="alpha/beta hydrolase"/>
    <property type="match status" value="1"/>
</dbReference>
<evidence type="ECO:0000259" key="2">
    <source>
        <dbReference type="Pfam" id="PF12697"/>
    </source>
</evidence>
<evidence type="ECO:0000256" key="1">
    <source>
        <dbReference type="SAM" id="MobiDB-lite"/>
    </source>
</evidence>
<dbReference type="InterPro" id="IPR029058">
    <property type="entry name" value="AB_hydrolase_fold"/>
</dbReference>
<dbReference type="GO" id="GO:0016787">
    <property type="term" value="F:hydrolase activity"/>
    <property type="evidence" value="ECO:0007669"/>
    <property type="project" value="UniProtKB-KW"/>
</dbReference>
<keyword evidence="3" id="KW-0378">Hydrolase</keyword>
<feature type="region of interest" description="Disordered" evidence="1">
    <location>
        <begin position="1"/>
        <end position="49"/>
    </location>
</feature>
<dbReference type="Pfam" id="PF12697">
    <property type="entry name" value="Abhydrolase_6"/>
    <property type="match status" value="1"/>
</dbReference>
<feature type="compositionally biased region" description="Low complexity" evidence="1">
    <location>
        <begin position="31"/>
        <end position="41"/>
    </location>
</feature>
<comment type="caution">
    <text evidence="3">The sequence shown here is derived from an EMBL/GenBank/DDBJ whole genome shotgun (WGS) entry which is preliminary data.</text>
</comment>
<gene>
    <name evidence="3" type="ORF">M0638_04085</name>
</gene>
<accession>A0A9X1Y3N5</accession>
<evidence type="ECO:0000313" key="4">
    <source>
        <dbReference type="Proteomes" id="UP001139516"/>
    </source>
</evidence>
<dbReference type="SUPFAM" id="SSF53474">
    <property type="entry name" value="alpha/beta-Hydrolases"/>
    <property type="match status" value="1"/>
</dbReference>
<reference evidence="3" key="1">
    <citation type="submission" date="2022-04" db="EMBL/GenBank/DDBJ databases">
        <title>Roseomonas acroporae sp. nov., isolated from coral Acropora digitifera.</title>
        <authorList>
            <person name="Sun H."/>
        </authorList>
    </citation>
    <scope>NUCLEOTIDE SEQUENCE</scope>
    <source>
        <strain evidence="3">NAR14</strain>
    </source>
</reference>
<feature type="compositionally biased region" description="Pro residues" evidence="1">
    <location>
        <begin position="1"/>
        <end position="30"/>
    </location>
</feature>
<protein>
    <submittedName>
        <fullName evidence="3">Alpha/beta hydrolase</fullName>
    </submittedName>
</protein>
<dbReference type="PANTHER" id="PTHR43798:SF33">
    <property type="entry name" value="HYDROLASE, PUTATIVE (AFU_ORTHOLOGUE AFUA_2G14860)-RELATED"/>
    <property type="match status" value="1"/>
</dbReference>
<dbReference type="AlphaFoldDB" id="A0A9X1Y3N5"/>
<dbReference type="RefSeq" id="WP_248665684.1">
    <property type="nucleotide sequence ID" value="NZ_JALPRX010000014.1"/>
</dbReference>
<sequence>MPPPADAAPVPRPVPTPRTPPAAPPAPLASPPASSLAGSPRSRPPAPRAVSFAARDGLRLAALDWEGPPAGTRTPILCLPGLCRTAHDYEPLAARHAGRRRVVALDYAGHGDSARADSLARYSPEQALRDVLDATAALGLARVALVGTSFGGILAMVLAAFRPRLLAAVALNDIGPRIEPQGRDSVRDFVGHDPAAISLEAAAEFLRERLPPLGIADAAGWRRMAGLTYALGPDGRWHPRWDTRIAEVTGDGAAALEPVLWGCFGALAHLPLLLVHGEASRLLSADTVARMRRMRPDMTLVQLPGIGHAPLLSEPESIRALDAFLDDVA</sequence>
<proteinExistence type="predicted"/>
<evidence type="ECO:0000313" key="3">
    <source>
        <dbReference type="EMBL" id="MCK8783559.1"/>
    </source>
</evidence>
<dbReference type="EMBL" id="JALPRX010000014">
    <property type="protein sequence ID" value="MCK8783559.1"/>
    <property type="molecule type" value="Genomic_DNA"/>
</dbReference>
<dbReference type="InterPro" id="IPR050266">
    <property type="entry name" value="AB_hydrolase_sf"/>
</dbReference>
<dbReference type="PRINTS" id="PR00111">
    <property type="entry name" value="ABHYDROLASE"/>
</dbReference>
<dbReference type="Proteomes" id="UP001139516">
    <property type="component" value="Unassembled WGS sequence"/>
</dbReference>
<feature type="domain" description="AB hydrolase-1" evidence="2">
    <location>
        <begin position="76"/>
        <end position="317"/>
    </location>
</feature>
<name>A0A9X1Y3N5_9PROT</name>
<dbReference type="InterPro" id="IPR000073">
    <property type="entry name" value="AB_hydrolase_1"/>
</dbReference>